<comment type="caution">
    <text evidence="3">The sequence shown here is derived from an EMBL/GenBank/DDBJ whole genome shotgun (WGS) entry which is preliminary data.</text>
</comment>
<dbReference type="Pfam" id="PF10756">
    <property type="entry name" value="bPH_6"/>
    <property type="match status" value="1"/>
</dbReference>
<accession>A0A2S6GGN5</accession>
<evidence type="ECO:0000313" key="3">
    <source>
        <dbReference type="EMBL" id="PPK64306.1"/>
    </source>
</evidence>
<dbReference type="EMBL" id="PTIX01000020">
    <property type="protein sequence ID" value="PPK64306.1"/>
    <property type="molecule type" value="Genomic_DNA"/>
</dbReference>
<dbReference type="InterPro" id="IPR019692">
    <property type="entry name" value="CFP-6_PH"/>
</dbReference>
<evidence type="ECO:0000259" key="2">
    <source>
        <dbReference type="Pfam" id="PF10756"/>
    </source>
</evidence>
<feature type="compositionally biased region" description="Acidic residues" evidence="1">
    <location>
        <begin position="126"/>
        <end position="135"/>
    </location>
</feature>
<sequence length="150" mass="15738">MPSRLVFRIPTITVLAALLFAICATPVAFGAPGLAVVYVIPIAAIAWVLRVRTVADAEGLTVRQVVGSRKLAWDSLKGLRLTGKGAVRAVLDDEREVALPSVRVRHLPALSLVSGGRLADPTVAPEAEDTPEDVAPDAVDNPETGSRAAE</sequence>
<feature type="region of interest" description="Disordered" evidence="1">
    <location>
        <begin position="120"/>
        <end position="150"/>
    </location>
</feature>
<feature type="domain" description="Low molecular weight protein antigen 6 PH" evidence="2">
    <location>
        <begin position="50"/>
        <end position="120"/>
    </location>
</feature>
<protein>
    <submittedName>
        <fullName evidence="3">PH (Pleckstrin Homology) domain-containing protein</fullName>
    </submittedName>
</protein>
<keyword evidence="4" id="KW-1185">Reference proteome</keyword>
<name>A0A2S6GGN5_9PSEU</name>
<dbReference type="Proteomes" id="UP000239203">
    <property type="component" value="Unassembled WGS sequence"/>
</dbReference>
<proteinExistence type="predicted"/>
<reference evidence="3 4" key="1">
    <citation type="submission" date="2018-02" db="EMBL/GenBank/DDBJ databases">
        <title>Genomic Encyclopedia of Archaeal and Bacterial Type Strains, Phase II (KMG-II): from individual species to whole genera.</title>
        <authorList>
            <person name="Goeker M."/>
        </authorList>
    </citation>
    <scope>NUCLEOTIDE SEQUENCE [LARGE SCALE GENOMIC DNA]</scope>
    <source>
        <strain evidence="3 4">YU 961-1</strain>
    </source>
</reference>
<organism evidence="3 4">
    <name type="scientific">Actinokineospora auranticolor</name>
    <dbReference type="NCBI Taxonomy" id="155976"/>
    <lineage>
        <taxon>Bacteria</taxon>
        <taxon>Bacillati</taxon>
        <taxon>Actinomycetota</taxon>
        <taxon>Actinomycetes</taxon>
        <taxon>Pseudonocardiales</taxon>
        <taxon>Pseudonocardiaceae</taxon>
        <taxon>Actinokineospora</taxon>
    </lineage>
</organism>
<dbReference type="AlphaFoldDB" id="A0A2S6GGN5"/>
<evidence type="ECO:0000313" key="4">
    <source>
        <dbReference type="Proteomes" id="UP000239203"/>
    </source>
</evidence>
<gene>
    <name evidence="3" type="ORF">CLV40_12027</name>
</gene>
<evidence type="ECO:0000256" key="1">
    <source>
        <dbReference type="SAM" id="MobiDB-lite"/>
    </source>
</evidence>